<evidence type="ECO:0000256" key="3">
    <source>
        <dbReference type="ARBA" id="ARBA00022723"/>
    </source>
</evidence>
<keyword evidence="8" id="KW-1185">Reference proteome</keyword>
<dbReference type="OrthoDB" id="27601at2759"/>
<evidence type="ECO:0000256" key="5">
    <source>
        <dbReference type="HAMAP-Rule" id="MF_03043"/>
    </source>
</evidence>
<feature type="binding site" evidence="5">
    <location>
        <position position="293"/>
    </location>
    <ligand>
        <name>Zn(2+)</name>
        <dbReference type="ChEBI" id="CHEBI:29105"/>
    </ligand>
</feature>
<dbReference type="Proteomes" id="UP000242450">
    <property type="component" value="Chromosome 19"/>
</dbReference>
<dbReference type="GO" id="GO:0006400">
    <property type="term" value="P:tRNA modification"/>
    <property type="evidence" value="ECO:0007669"/>
    <property type="project" value="InterPro"/>
</dbReference>
<keyword evidence="4 5" id="KW-0862">Zinc</keyword>
<comment type="function">
    <text evidence="5">Non-catalytic subunit of the queuine tRNA-ribosyltransferase (TGT) that catalyzes the base-exchange of a guanine (G) residue with queuine (Q) at position 34 (anticodon wobble position) in tRNAs with GU(N) anticodons (tRNA-Asp, -Asn, -His and -Tyr), resulting in the hypermodified nucleoside queuosine (7-(((4,5-cis-dihydroxy-2-cyclopenten-1-yl)amino)methyl)-7-deazaguanosine).</text>
</comment>
<feature type="domain" description="tRNA-guanine(15) transglycosylase-like" evidence="6">
    <location>
        <begin position="10"/>
        <end position="323"/>
    </location>
</feature>
<keyword evidence="5" id="KW-0472">Membrane</keyword>
<dbReference type="GO" id="GO:0008479">
    <property type="term" value="F:tRNA-guanosine(34) queuine transglycosylase activity"/>
    <property type="evidence" value="ECO:0007669"/>
    <property type="project" value="UniProtKB-UniRule"/>
</dbReference>
<dbReference type="InterPro" id="IPR028592">
    <property type="entry name" value="QTRTD1"/>
</dbReference>
<keyword evidence="5" id="KW-1000">Mitochondrion outer membrane</keyword>
<dbReference type="HAMAP" id="MF_03043">
    <property type="entry name" value="QTRT2"/>
    <property type="match status" value="1"/>
</dbReference>
<dbReference type="GO" id="GO:0005741">
    <property type="term" value="C:mitochondrial outer membrane"/>
    <property type="evidence" value="ECO:0007669"/>
    <property type="project" value="UniProtKB-SubCell"/>
</dbReference>
<sequence length="326" mass="36961">MLHIFLFSYRAEHHEVLAEYKEGVGKFIGMPESLLYCSLHDPVSPCPAGYVTNKSVSVWGVGGRVEMTASKFMAIQQALQPDWFQCLSDGEATCDEATSIKRARKSVLQKSSIIGVIEGGDVTEERLRSARETAKRPVGGFLLDGFQGNPATLETRLHLLLICGVSRPDEVLECIERGVDLFESFFPYQVTERGCALTFSFDYQPNPEETLLQQDGTQEEIKYVDQTKKSKTTSCDREMTSFEINLKEKKYQEDFSPLVRGCSCYCCKNHTRAYVHHLLVTNELLAGVLLMMHNFEHYFGFFHSIREALKSDRLAQLKELIRQQAS</sequence>
<dbReference type="SUPFAM" id="SSF51713">
    <property type="entry name" value="tRNA-guanine transglycosylase"/>
    <property type="match status" value="1"/>
</dbReference>
<evidence type="ECO:0000313" key="8">
    <source>
        <dbReference type="Proteomes" id="UP000242450"/>
    </source>
</evidence>
<feature type="binding site" evidence="5">
    <location>
        <position position="267"/>
    </location>
    <ligand>
        <name>Zn(2+)</name>
        <dbReference type="ChEBI" id="CHEBI:29105"/>
    </ligand>
</feature>
<comment type="caution">
    <text evidence="7">The sequence shown here is derived from an EMBL/GenBank/DDBJ whole genome shotgun (WGS) entry which is preliminary data.</text>
</comment>
<comment type="similarity">
    <text evidence="5">Belongs to the queuine tRNA-ribosyltransferase family. QTRT2 subfamily.</text>
</comment>
<dbReference type="InterPro" id="IPR050852">
    <property type="entry name" value="Queuine_tRNA-ribosyltrfase"/>
</dbReference>
<evidence type="ECO:0000256" key="4">
    <source>
        <dbReference type="ARBA" id="ARBA00022833"/>
    </source>
</evidence>
<evidence type="ECO:0000256" key="2">
    <source>
        <dbReference type="ARBA" id="ARBA00022694"/>
    </source>
</evidence>
<dbReference type="AlphaFoldDB" id="A0A212CJA7"/>
<comment type="subcellular location">
    <subcellularLocation>
        <location evidence="5">Cytoplasm</location>
    </subcellularLocation>
    <subcellularLocation>
        <location evidence="5">Mitochondrion outer membrane</location>
        <topology evidence="5">Peripheral membrane protein</topology>
        <orientation evidence="5">Cytoplasmic side</orientation>
    </subcellularLocation>
    <text evidence="5">May associate with the mitochondrion outer membrane.</text>
</comment>
<keyword evidence="1 5" id="KW-0963">Cytoplasm</keyword>
<comment type="subunit">
    <text evidence="5">Heterodimer of a catalytic subunit QTRT1 and an accessory subunit QTRT2.</text>
</comment>
<dbReference type="NCBIfam" id="TIGR00449">
    <property type="entry name" value="tgt_general"/>
    <property type="match status" value="1"/>
</dbReference>
<evidence type="ECO:0000313" key="7">
    <source>
        <dbReference type="EMBL" id="OWK06071.1"/>
    </source>
</evidence>
<keyword evidence="5" id="KW-0496">Mitochondrion</keyword>
<dbReference type="EMBL" id="MKHE01000019">
    <property type="protein sequence ID" value="OWK06071.1"/>
    <property type="molecule type" value="Genomic_DNA"/>
</dbReference>
<comment type="cofactor">
    <cofactor evidence="5">
        <name>Zn(2+)</name>
        <dbReference type="ChEBI" id="CHEBI:29105"/>
    </cofactor>
    <text evidence="5">Binds 1 zinc ion per subunit.</text>
</comment>
<keyword evidence="2 5" id="KW-0819">tRNA processing</keyword>
<proteinExistence type="inferred from homology"/>
<reference evidence="7 8" key="1">
    <citation type="journal article" date="2018" name="Mol. Genet. Genomics">
        <title>The red deer Cervus elaphus genome CerEla1.0: sequencing, annotating, genes, and chromosomes.</title>
        <authorList>
            <person name="Bana N.A."/>
            <person name="Nyiri A."/>
            <person name="Nagy J."/>
            <person name="Frank K."/>
            <person name="Nagy T."/>
            <person name="Steger V."/>
            <person name="Schiller M."/>
            <person name="Lakatos P."/>
            <person name="Sugar L."/>
            <person name="Horn P."/>
            <person name="Barta E."/>
            <person name="Orosz L."/>
        </authorList>
    </citation>
    <scope>NUCLEOTIDE SEQUENCE [LARGE SCALE GENOMIC DNA]</scope>
    <source>
        <strain evidence="7">Hungarian</strain>
    </source>
</reference>
<feature type="binding site" evidence="5">
    <location>
        <position position="262"/>
    </location>
    <ligand>
        <name>Zn(2+)</name>
        <dbReference type="ChEBI" id="CHEBI:29105"/>
    </ligand>
</feature>
<feature type="binding site" evidence="5">
    <location>
        <position position="264"/>
    </location>
    <ligand>
        <name>Zn(2+)</name>
        <dbReference type="ChEBI" id="CHEBI:29105"/>
    </ligand>
</feature>
<evidence type="ECO:0000259" key="6">
    <source>
        <dbReference type="Pfam" id="PF01702"/>
    </source>
</evidence>
<dbReference type="PANTHER" id="PTHR46064">
    <property type="entry name" value="QUEUINE TRNA-RIBOSYLTRANSFERASE ACCESSORY SUBUNIT 2"/>
    <property type="match status" value="1"/>
</dbReference>
<accession>A0A212CJA7</accession>
<keyword evidence="3 5" id="KW-0479">Metal-binding</keyword>
<protein>
    <recommendedName>
        <fullName evidence="5">Queuine tRNA-ribosyltransferase accessory subunit 2</fullName>
    </recommendedName>
    <alternativeName>
        <fullName evidence="5">Queuine tRNA-ribosyltransferase domain-containing protein 1</fullName>
    </alternativeName>
</protein>
<dbReference type="PANTHER" id="PTHR46064:SF1">
    <property type="entry name" value="QUEUINE TRNA-RIBOSYLTRANSFERASE ACCESSORY SUBUNIT 2"/>
    <property type="match status" value="1"/>
</dbReference>
<dbReference type="Gene3D" id="3.20.20.105">
    <property type="entry name" value="Queuine tRNA-ribosyltransferase-like"/>
    <property type="match status" value="1"/>
</dbReference>
<gene>
    <name evidence="5" type="primary">QTRT2</name>
    <name evidence="7" type="ORF">Celaphus_00012752</name>
</gene>
<name>A0A212CJA7_CEREH</name>
<dbReference type="InterPro" id="IPR002616">
    <property type="entry name" value="tRNA_ribo_trans-like"/>
</dbReference>
<dbReference type="Pfam" id="PF01702">
    <property type="entry name" value="TGT"/>
    <property type="match status" value="1"/>
</dbReference>
<organism evidence="7 8">
    <name type="scientific">Cervus elaphus hippelaphus</name>
    <name type="common">European red deer</name>
    <dbReference type="NCBI Taxonomy" id="46360"/>
    <lineage>
        <taxon>Eukaryota</taxon>
        <taxon>Metazoa</taxon>
        <taxon>Chordata</taxon>
        <taxon>Craniata</taxon>
        <taxon>Vertebrata</taxon>
        <taxon>Euteleostomi</taxon>
        <taxon>Mammalia</taxon>
        <taxon>Eutheria</taxon>
        <taxon>Laurasiatheria</taxon>
        <taxon>Artiodactyla</taxon>
        <taxon>Ruminantia</taxon>
        <taxon>Pecora</taxon>
        <taxon>Cervidae</taxon>
        <taxon>Cervinae</taxon>
        <taxon>Cervus</taxon>
    </lineage>
</organism>
<evidence type="ECO:0000256" key="1">
    <source>
        <dbReference type="ARBA" id="ARBA00022490"/>
    </source>
</evidence>
<dbReference type="GO" id="GO:0046872">
    <property type="term" value="F:metal ion binding"/>
    <property type="evidence" value="ECO:0007669"/>
    <property type="project" value="UniProtKB-KW"/>
</dbReference>
<dbReference type="InterPro" id="IPR036511">
    <property type="entry name" value="TGT-like_sf"/>
</dbReference>